<accession>A0A2U0UAW3</accession>
<reference evidence="1 2" key="1">
    <citation type="submission" date="2018-05" db="EMBL/GenBank/DDBJ databases">
        <title>Genomic Encyclopedia of Type Strains, Phase IV (KMG-IV): sequencing the most valuable type-strain genomes for metagenomic binning, comparative biology and taxonomic classification.</title>
        <authorList>
            <person name="Goeker M."/>
        </authorList>
    </citation>
    <scope>NUCLEOTIDE SEQUENCE [LARGE SCALE GENOMIC DNA]</scope>
    <source>
        <strain evidence="1 2">DSM 100333</strain>
    </source>
</reference>
<name>A0A2U0UAW3_9BACT</name>
<dbReference type="Proteomes" id="UP000245870">
    <property type="component" value="Unassembled WGS sequence"/>
</dbReference>
<dbReference type="AlphaFoldDB" id="A0A2U0UAW3"/>
<keyword evidence="2" id="KW-1185">Reference proteome</keyword>
<dbReference type="EMBL" id="QENY01000008">
    <property type="protein sequence ID" value="PVX54802.1"/>
    <property type="molecule type" value="Genomic_DNA"/>
</dbReference>
<comment type="caution">
    <text evidence="1">The sequence shown here is derived from an EMBL/GenBank/DDBJ whole genome shotgun (WGS) entry which is preliminary data.</text>
</comment>
<gene>
    <name evidence="1" type="ORF">C7379_10829</name>
</gene>
<organism evidence="1 2">
    <name type="scientific">Hallella colorans</name>
    <dbReference type="NCBI Taxonomy" id="1703337"/>
    <lineage>
        <taxon>Bacteria</taxon>
        <taxon>Pseudomonadati</taxon>
        <taxon>Bacteroidota</taxon>
        <taxon>Bacteroidia</taxon>
        <taxon>Bacteroidales</taxon>
        <taxon>Prevotellaceae</taxon>
        <taxon>Hallella</taxon>
    </lineage>
</organism>
<proteinExistence type="predicted"/>
<evidence type="ECO:0000313" key="2">
    <source>
        <dbReference type="Proteomes" id="UP000245870"/>
    </source>
</evidence>
<evidence type="ECO:0000313" key="1">
    <source>
        <dbReference type="EMBL" id="PVX54802.1"/>
    </source>
</evidence>
<protein>
    <submittedName>
        <fullName evidence="1">Uncharacterized protein</fullName>
    </submittedName>
</protein>
<sequence length="38" mass="4578">MFFDSSSAPLKTNRWHAFAHFFFHVIILKAKDVELRNR</sequence>